<reference evidence="2" key="1">
    <citation type="journal article" date="2020" name="mSystems">
        <title>Genome- and Community-Level Interaction Insights into Carbon Utilization and Element Cycling Functions of Hydrothermarchaeota in Hydrothermal Sediment.</title>
        <authorList>
            <person name="Zhou Z."/>
            <person name="Liu Y."/>
            <person name="Xu W."/>
            <person name="Pan J."/>
            <person name="Luo Z.H."/>
            <person name="Li M."/>
        </authorList>
    </citation>
    <scope>NUCLEOTIDE SEQUENCE [LARGE SCALE GENOMIC DNA]</scope>
    <source>
        <strain evidence="2">SpSt-339</strain>
    </source>
</reference>
<dbReference type="GO" id="GO:0000731">
    <property type="term" value="P:DNA synthesis involved in DNA repair"/>
    <property type="evidence" value="ECO:0007669"/>
    <property type="project" value="TreeGrafter"/>
</dbReference>
<dbReference type="InterPro" id="IPR027417">
    <property type="entry name" value="P-loop_NTPase"/>
</dbReference>
<evidence type="ECO:0000313" key="2">
    <source>
        <dbReference type="EMBL" id="HEN14566.1"/>
    </source>
</evidence>
<sequence length="414" mass="45395">MSEIKPFLRRVQIRNYKSIADCDVRLGAFTLLVGRNGAGKSNFLDAIRFVAESLQTSLDHAMKTRGGIEEVRRRSTGHPNSFRIALELVLPDDRVGEYVFEVSARKNRGFTVKREELSLENRTGREIGFVVEDGFVKTFNGNGGATGGLFPAEKAEKYQYPPASSDRLYLVTAAGFPEIRPVYDALAAMGFYNLNPQEIRELQSPDPGDLLRRDGSNLAGVIGRLTDERPELKSRMQQYLKLIVPDIEDFGRAALGPSETVKFSQAVKGAKKPWQFYASSMSDGTLRALGVLVSVMQLAADSKPMRFAGIEEPETALHPAASGALIDALREAAEHTQVVITTHSPDLLDRFDPETDTLLVVEARAGTTIIDEPDSASAETIKDHLLSAGDLLRKDQLVPRSAQQLVLSELAPAP</sequence>
<protein>
    <submittedName>
        <fullName evidence="2">Chromosome segregation protein SMC</fullName>
    </submittedName>
</protein>
<dbReference type="PIRSF" id="PIRSF029347">
    <property type="entry name" value="RecF"/>
    <property type="match status" value="1"/>
</dbReference>
<dbReference type="PANTHER" id="PTHR32182">
    <property type="entry name" value="DNA REPLICATION AND REPAIR PROTEIN RECF"/>
    <property type="match status" value="1"/>
</dbReference>
<name>A0A7C2JX46_9PLAN</name>
<gene>
    <name evidence="2" type="ORF">ENQ76_03750</name>
</gene>
<dbReference type="Pfam" id="PF13304">
    <property type="entry name" value="AAA_21"/>
    <property type="match status" value="1"/>
</dbReference>
<proteinExistence type="predicted"/>
<dbReference type="Gene3D" id="3.40.50.300">
    <property type="entry name" value="P-loop containing nucleotide triphosphate hydrolases"/>
    <property type="match status" value="2"/>
</dbReference>
<dbReference type="InterPro" id="IPR014555">
    <property type="entry name" value="RecF-like"/>
</dbReference>
<dbReference type="InterPro" id="IPR003959">
    <property type="entry name" value="ATPase_AAA_core"/>
</dbReference>
<organism evidence="2">
    <name type="scientific">Schlesneria paludicola</name>
    <dbReference type="NCBI Taxonomy" id="360056"/>
    <lineage>
        <taxon>Bacteria</taxon>
        <taxon>Pseudomonadati</taxon>
        <taxon>Planctomycetota</taxon>
        <taxon>Planctomycetia</taxon>
        <taxon>Planctomycetales</taxon>
        <taxon>Planctomycetaceae</taxon>
        <taxon>Schlesneria</taxon>
    </lineage>
</organism>
<accession>A0A7C2JX46</accession>
<dbReference type="SUPFAM" id="SSF52540">
    <property type="entry name" value="P-loop containing nucleoside triphosphate hydrolases"/>
    <property type="match status" value="1"/>
</dbReference>
<dbReference type="GO" id="GO:0006302">
    <property type="term" value="P:double-strand break repair"/>
    <property type="evidence" value="ECO:0007669"/>
    <property type="project" value="TreeGrafter"/>
</dbReference>
<dbReference type="EMBL" id="DSOK01000118">
    <property type="protein sequence ID" value="HEN14566.1"/>
    <property type="molecule type" value="Genomic_DNA"/>
</dbReference>
<dbReference type="PANTHER" id="PTHR32182:SF22">
    <property type="entry name" value="ATP-DEPENDENT ENDONUCLEASE, OLD FAMILY-RELATED"/>
    <property type="match status" value="1"/>
</dbReference>
<comment type="caution">
    <text evidence="2">The sequence shown here is derived from an EMBL/GenBank/DDBJ whole genome shotgun (WGS) entry which is preliminary data.</text>
</comment>
<dbReference type="CDD" id="cd00267">
    <property type="entry name" value="ABC_ATPase"/>
    <property type="match status" value="1"/>
</dbReference>
<dbReference type="GO" id="GO:0005524">
    <property type="term" value="F:ATP binding"/>
    <property type="evidence" value="ECO:0007669"/>
    <property type="project" value="InterPro"/>
</dbReference>
<dbReference type="AlphaFoldDB" id="A0A7C2JX46"/>
<dbReference type="GO" id="GO:0016887">
    <property type="term" value="F:ATP hydrolysis activity"/>
    <property type="evidence" value="ECO:0007669"/>
    <property type="project" value="InterPro"/>
</dbReference>
<feature type="domain" description="ATPase AAA-type core" evidence="1">
    <location>
        <begin position="29"/>
        <end position="349"/>
    </location>
</feature>
<evidence type="ECO:0000259" key="1">
    <source>
        <dbReference type="Pfam" id="PF13304"/>
    </source>
</evidence>